<dbReference type="eggNOG" id="COG0104">
    <property type="taxonomic scope" value="Bacteria"/>
</dbReference>
<comment type="catalytic activity">
    <reaction evidence="8 9">
        <text>IMP + L-aspartate + GTP = N(6)-(1,2-dicarboxyethyl)-AMP + GDP + phosphate + 2 H(+)</text>
        <dbReference type="Rhea" id="RHEA:15753"/>
        <dbReference type="ChEBI" id="CHEBI:15378"/>
        <dbReference type="ChEBI" id="CHEBI:29991"/>
        <dbReference type="ChEBI" id="CHEBI:37565"/>
        <dbReference type="ChEBI" id="CHEBI:43474"/>
        <dbReference type="ChEBI" id="CHEBI:57567"/>
        <dbReference type="ChEBI" id="CHEBI:58053"/>
        <dbReference type="ChEBI" id="CHEBI:58189"/>
        <dbReference type="EC" id="6.3.4.4"/>
    </reaction>
</comment>
<accession>H9UJH4</accession>
<dbReference type="CDD" id="cd03108">
    <property type="entry name" value="AdSS"/>
    <property type="match status" value="1"/>
</dbReference>
<evidence type="ECO:0000256" key="1">
    <source>
        <dbReference type="ARBA" id="ARBA00011738"/>
    </source>
</evidence>
<dbReference type="EMBL" id="CP003282">
    <property type="protein sequence ID" value="AFG37667.1"/>
    <property type="molecule type" value="Genomic_DNA"/>
</dbReference>
<dbReference type="PROSITE" id="PS01266">
    <property type="entry name" value="ADENYLOSUCCIN_SYN_1"/>
    <property type="match status" value="1"/>
</dbReference>
<dbReference type="KEGG" id="sfc:Spiaf_1609"/>
<dbReference type="GO" id="GO:0005525">
    <property type="term" value="F:GTP binding"/>
    <property type="evidence" value="ECO:0007669"/>
    <property type="project" value="UniProtKB-UniRule"/>
</dbReference>
<feature type="binding site" evidence="8">
    <location>
        <begin position="11"/>
        <end position="17"/>
    </location>
    <ligand>
        <name>GTP</name>
        <dbReference type="ChEBI" id="CHEBI:37565"/>
    </ligand>
</feature>
<dbReference type="GO" id="GO:0004019">
    <property type="term" value="F:adenylosuccinate synthase activity"/>
    <property type="evidence" value="ECO:0007669"/>
    <property type="project" value="UniProtKB-UniRule"/>
</dbReference>
<dbReference type="Pfam" id="PF00709">
    <property type="entry name" value="Adenylsucc_synt"/>
    <property type="match status" value="1"/>
</dbReference>
<dbReference type="InterPro" id="IPR042109">
    <property type="entry name" value="Adenylosuccinate_synth_dom1"/>
</dbReference>
<reference evidence="11" key="1">
    <citation type="journal article" date="2013" name="Stand. Genomic Sci.">
        <title>Complete genome sequence of the halophilic bacterium Spirochaeta africana type strain (Z-7692(T)) from the alkaline Lake Magadi in the East African Rift.</title>
        <authorList>
            <person name="Liolos K."/>
            <person name="Abt B."/>
            <person name="Scheuner C."/>
            <person name="Teshima H."/>
            <person name="Held B."/>
            <person name="Lapidus A."/>
            <person name="Nolan M."/>
            <person name="Lucas S."/>
            <person name="Deshpande S."/>
            <person name="Cheng J.F."/>
            <person name="Tapia R."/>
            <person name="Goodwin L.A."/>
            <person name="Pitluck S."/>
            <person name="Pagani I."/>
            <person name="Ivanova N."/>
            <person name="Mavromatis K."/>
            <person name="Mikhailova N."/>
            <person name="Huntemann M."/>
            <person name="Pati A."/>
            <person name="Chen A."/>
            <person name="Palaniappan K."/>
            <person name="Land M."/>
            <person name="Rohde M."/>
            <person name="Tindall B.J."/>
            <person name="Detter J.C."/>
            <person name="Goker M."/>
            <person name="Bristow J."/>
            <person name="Eisen J.A."/>
            <person name="Markowitz V."/>
            <person name="Hugenholtz P."/>
            <person name="Woyke T."/>
            <person name="Klenk H.P."/>
            <person name="Kyrpides N.C."/>
        </authorList>
    </citation>
    <scope>NUCLEOTIDE SEQUENCE</scope>
    <source>
        <strain evidence="11">ATCC 700263 / DSM 8902 / Z-7692</strain>
    </source>
</reference>
<dbReference type="SUPFAM" id="SSF52540">
    <property type="entry name" value="P-loop containing nucleoside triphosphate hydrolases"/>
    <property type="match status" value="1"/>
</dbReference>
<feature type="binding site" evidence="8">
    <location>
        <position position="286"/>
    </location>
    <ligand>
        <name>GTP</name>
        <dbReference type="ChEBI" id="CHEBI:37565"/>
    </ligand>
</feature>
<comment type="cofactor">
    <cofactor evidence="8">
        <name>Mg(2+)</name>
        <dbReference type="ChEBI" id="CHEBI:18420"/>
    </cofactor>
    <text evidence="8">Binds 1 Mg(2+) ion per subunit.</text>
</comment>
<feature type="binding site" evidence="8">
    <location>
        <begin position="39"/>
        <end position="41"/>
    </location>
    <ligand>
        <name>GTP</name>
        <dbReference type="ChEBI" id="CHEBI:37565"/>
    </ligand>
</feature>
<feature type="binding site" description="in other chain" evidence="8">
    <location>
        <position position="201"/>
    </location>
    <ligand>
        <name>IMP</name>
        <dbReference type="ChEBI" id="CHEBI:58053"/>
        <note>ligand shared between dimeric partners</note>
    </ligand>
</feature>
<dbReference type="NCBIfam" id="NF002223">
    <property type="entry name" value="PRK01117.1"/>
    <property type="match status" value="1"/>
</dbReference>
<gene>
    <name evidence="8" type="primary">purA</name>
    <name evidence="10" type="ordered locus">Spiaf_1609</name>
</gene>
<feature type="binding site" evidence="8">
    <location>
        <begin position="312"/>
        <end position="314"/>
    </location>
    <ligand>
        <name>GTP</name>
        <dbReference type="ChEBI" id="CHEBI:37565"/>
    </ligand>
</feature>
<evidence type="ECO:0000313" key="11">
    <source>
        <dbReference type="Proteomes" id="UP000007383"/>
    </source>
</evidence>
<evidence type="ECO:0000256" key="2">
    <source>
        <dbReference type="ARBA" id="ARBA00022598"/>
    </source>
</evidence>
<keyword evidence="5 8" id="KW-0658">Purine biosynthesis</keyword>
<dbReference type="GO" id="GO:0046040">
    <property type="term" value="P:IMP metabolic process"/>
    <property type="evidence" value="ECO:0007669"/>
    <property type="project" value="TreeGrafter"/>
</dbReference>
<dbReference type="Gene3D" id="3.40.440.10">
    <property type="entry name" value="Adenylosuccinate Synthetase, subunit A, domain 1"/>
    <property type="match status" value="1"/>
</dbReference>
<feature type="binding site" description="in other chain" evidence="8">
    <location>
        <position position="284"/>
    </location>
    <ligand>
        <name>IMP</name>
        <dbReference type="ChEBI" id="CHEBI:58053"/>
        <note>ligand shared between dimeric partners</note>
    </ligand>
</feature>
<comment type="subunit">
    <text evidence="1 8">Homodimer.</text>
</comment>
<dbReference type="GO" id="GO:0044208">
    <property type="term" value="P:'de novo' AMP biosynthetic process"/>
    <property type="evidence" value="ECO:0007669"/>
    <property type="project" value="UniProtKB-UniRule"/>
</dbReference>
<dbReference type="InterPro" id="IPR027417">
    <property type="entry name" value="P-loop_NTPase"/>
</dbReference>
<keyword evidence="6 8" id="KW-0460">Magnesium</keyword>
<feature type="binding site" evidence="8">
    <location>
        <position position="12"/>
    </location>
    <ligand>
        <name>Mg(2+)</name>
        <dbReference type="ChEBI" id="CHEBI:18420"/>
    </ligand>
</feature>
<dbReference type="Proteomes" id="UP000007383">
    <property type="component" value="Chromosome"/>
</dbReference>
<dbReference type="HAMAP" id="MF_00011">
    <property type="entry name" value="Adenylosucc_synth"/>
    <property type="match status" value="1"/>
</dbReference>
<protein>
    <recommendedName>
        <fullName evidence="8 9">Adenylosuccinate synthetase</fullName>
        <shortName evidence="8">AMPSase</shortName>
        <shortName evidence="8">AdSS</shortName>
        <ecNumber evidence="8 9">6.3.4.4</ecNumber>
    </recommendedName>
    <alternativeName>
        <fullName evidence="8">IMP--aspartate ligase</fullName>
    </alternativeName>
</protein>
<dbReference type="InterPro" id="IPR001114">
    <property type="entry name" value="Adenylosuccinate_synthetase"/>
</dbReference>
<evidence type="ECO:0000256" key="8">
    <source>
        <dbReference type="HAMAP-Rule" id="MF_00011"/>
    </source>
</evidence>
<feature type="binding site" evidence="8">
    <location>
        <position position="141"/>
    </location>
    <ligand>
        <name>IMP</name>
        <dbReference type="ChEBI" id="CHEBI:58053"/>
        <note>ligand shared between dimeric partners</note>
    </ligand>
</feature>
<keyword evidence="3 8" id="KW-0479">Metal-binding</keyword>
<dbReference type="InterPro" id="IPR042111">
    <property type="entry name" value="Adenylosuccinate_synth_dom3"/>
</dbReference>
<dbReference type="STRING" id="889378.Spiaf_1609"/>
<evidence type="ECO:0000256" key="4">
    <source>
        <dbReference type="ARBA" id="ARBA00022741"/>
    </source>
</evidence>
<evidence type="ECO:0000313" key="10">
    <source>
        <dbReference type="EMBL" id="AFG37667.1"/>
    </source>
</evidence>
<keyword evidence="4 8" id="KW-0547">Nucleotide-binding</keyword>
<dbReference type="Gene3D" id="1.10.300.10">
    <property type="entry name" value="Adenylosuccinate Synthetase, subunit A, domain 2"/>
    <property type="match status" value="1"/>
</dbReference>
<dbReference type="FunFam" id="3.90.170.10:FF:000001">
    <property type="entry name" value="Adenylosuccinate synthetase"/>
    <property type="match status" value="1"/>
</dbReference>
<dbReference type="GO" id="GO:0000287">
    <property type="term" value="F:magnesium ion binding"/>
    <property type="evidence" value="ECO:0007669"/>
    <property type="project" value="UniProtKB-UniRule"/>
</dbReference>
<dbReference type="PATRIC" id="fig|889378.3.peg.1596"/>
<feature type="binding site" evidence="8">
    <location>
        <position position="39"/>
    </location>
    <ligand>
        <name>Mg(2+)</name>
        <dbReference type="ChEBI" id="CHEBI:18420"/>
    </ligand>
</feature>
<evidence type="ECO:0000256" key="9">
    <source>
        <dbReference type="RuleBase" id="RU000520"/>
    </source>
</evidence>
<dbReference type="EC" id="6.3.4.4" evidence="8 9"/>
<dbReference type="InterPro" id="IPR042110">
    <property type="entry name" value="Adenylosuccinate_synth_dom2"/>
</dbReference>
<feature type="active site" description="Proton donor" evidence="8">
    <location>
        <position position="40"/>
    </location>
</feature>
<comment type="subcellular location">
    <subcellularLocation>
        <location evidence="8">Cytoplasm</location>
    </subcellularLocation>
</comment>
<sequence length="411" mass="45258">MNLVVIGTQWGDEGKGKIVDYLSEQAAGIIRYSGGANAGHTIVHGDTTYKLHLIPSGVIYSHTQVVLGTGMVIDLESLKKELATLTEQGIEWEGRLFISDRAHIVLPSYKKMDVEIDKQRARPIGTTGRGIGVTYAKKASRDGFRVADLLSPAADSWIKELNQEDQSYVIAMREFIRPMVIDLTEFNRDLDGKKVLLEGAQGALLDLDTGTYPFVSSGISSAAGAAVGSGFGPRDIHGVLGVCKAYSTRVGNGPFPSQFNTDTEGELEKHVREVGREYGVTTGRVRRCGYLDLVALRYTCRVNSVDQLALTHLDVYDGIEELQVCIGYEIDGQRIEHFPADVAALEKARPINTTLPGWKESVAEVRDFEKLPANAKRYIAFIEDFVQTPVSIVSVGYERKQTFVRSSPWKQ</sequence>
<feature type="binding site" description="in other chain" evidence="8">
    <location>
        <position position="127"/>
    </location>
    <ligand>
        <name>IMP</name>
        <dbReference type="ChEBI" id="CHEBI:58053"/>
        <note>ligand shared between dimeric partners</note>
    </ligand>
</feature>
<comment type="pathway">
    <text evidence="8 9">Purine metabolism; AMP biosynthesis via de novo pathway; AMP from IMP: step 1/2.</text>
</comment>
<dbReference type="HOGENOM" id="CLU_029848_0_0_12"/>
<proteinExistence type="inferred from homology"/>
<comment type="caution">
    <text evidence="8">Lacks conserved residue(s) required for the propagation of feature annotation.</text>
</comment>
<keyword evidence="8" id="KW-0963">Cytoplasm</keyword>
<comment type="function">
    <text evidence="8">Plays an important role in the de novo pathway of purine nucleotide biosynthesis. Catalyzes the first committed step in the biosynthesis of AMP from IMP.</text>
</comment>
<feature type="active site" description="Proton acceptor" evidence="8">
    <location>
        <position position="12"/>
    </location>
</feature>
<feature type="binding site" description="in other chain" evidence="8">
    <location>
        <begin position="12"/>
        <end position="15"/>
    </location>
    <ligand>
        <name>IMP</name>
        <dbReference type="ChEBI" id="CHEBI:58053"/>
        <note>ligand shared between dimeric partners</note>
    </ligand>
</feature>
<organism evidence="10 11">
    <name type="scientific">Spirochaeta africana (strain ATCC 700263 / DSM 8902 / Z-7692)</name>
    <dbReference type="NCBI Taxonomy" id="889378"/>
    <lineage>
        <taxon>Bacteria</taxon>
        <taxon>Pseudomonadati</taxon>
        <taxon>Spirochaetota</taxon>
        <taxon>Spirochaetia</taxon>
        <taxon>Spirochaetales</taxon>
        <taxon>Spirochaetaceae</taxon>
        <taxon>Spirochaeta</taxon>
    </lineage>
</organism>
<dbReference type="UniPathway" id="UPA00075">
    <property type="reaction ID" value="UER00335"/>
</dbReference>
<comment type="similarity">
    <text evidence="8 9">Belongs to the adenylosuccinate synthetase family.</text>
</comment>
<dbReference type="RefSeq" id="WP_014455650.1">
    <property type="nucleotide sequence ID" value="NC_017098.1"/>
</dbReference>
<keyword evidence="2 8" id="KW-0436">Ligase</keyword>
<dbReference type="OrthoDB" id="9807553at2"/>
<evidence type="ECO:0000256" key="5">
    <source>
        <dbReference type="ARBA" id="ARBA00022755"/>
    </source>
</evidence>
<evidence type="ECO:0000256" key="3">
    <source>
        <dbReference type="ARBA" id="ARBA00022723"/>
    </source>
</evidence>
<dbReference type="PANTHER" id="PTHR11846">
    <property type="entry name" value="ADENYLOSUCCINATE SYNTHETASE"/>
    <property type="match status" value="1"/>
</dbReference>
<keyword evidence="11" id="KW-1185">Reference proteome</keyword>
<evidence type="ECO:0000256" key="7">
    <source>
        <dbReference type="ARBA" id="ARBA00023134"/>
    </source>
</evidence>
<dbReference type="GO" id="GO:0005737">
    <property type="term" value="C:cytoplasm"/>
    <property type="evidence" value="ECO:0007669"/>
    <property type="project" value="UniProtKB-SubCell"/>
</dbReference>
<name>H9UJH4_SPIAZ</name>
<dbReference type="Gene3D" id="3.90.170.10">
    <property type="entry name" value="Adenylosuccinate Synthetase, subunit A, domain 3"/>
    <property type="match status" value="1"/>
</dbReference>
<feature type="binding site" evidence="8">
    <location>
        <begin position="280"/>
        <end position="286"/>
    </location>
    <ligand>
        <name>substrate</name>
    </ligand>
</feature>
<feature type="binding site" description="in other chain" evidence="8">
    <location>
        <begin position="37"/>
        <end position="40"/>
    </location>
    <ligand>
        <name>IMP</name>
        <dbReference type="ChEBI" id="CHEBI:58053"/>
        <note>ligand shared between dimeric partners</note>
    </ligand>
</feature>
<dbReference type="NCBIfam" id="TIGR00184">
    <property type="entry name" value="purA"/>
    <property type="match status" value="1"/>
</dbReference>
<dbReference type="AlphaFoldDB" id="H9UJH4"/>
<feature type="binding site" evidence="8">
    <location>
        <begin position="394"/>
        <end position="396"/>
    </location>
    <ligand>
        <name>GTP</name>
        <dbReference type="ChEBI" id="CHEBI:37565"/>
    </ligand>
</feature>
<dbReference type="InterPro" id="IPR018220">
    <property type="entry name" value="Adenylosuccin_syn_GTP-bd"/>
</dbReference>
<dbReference type="PANTHER" id="PTHR11846:SF0">
    <property type="entry name" value="ADENYLOSUCCINATE SYNTHETASE"/>
    <property type="match status" value="1"/>
</dbReference>
<evidence type="ECO:0000256" key="6">
    <source>
        <dbReference type="ARBA" id="ARBA00022842"/>
    </source>
</evidence>
<dbReference type="SMART" id="SM00788">
    <property type="entry name" value="Adenylsucc_synt"/>
    <property type="match status" value="1"/>
</dbReference>
<keyword evidence="7 8" id="KW-0342">GTP-binding</keyword>